<dbReference type="EMBL" id="CP001778">
    <property type="protein sequence ID" value="ADD41341.1"/>
    <property type="molecule type" value="Genomic_DNA"/>
</dbReference>
<gene>
    <name evidence="2" type="ordered locus">Snas_1638</name>
</gene>
<proteinExistence type="predicted"/>
<keyword evidence="2" id="KW-0489">Methyltransferase</keyword>
<evidence type="ECO:0000313" key="3">
    <source>
        <dbReference type="Proteomes" id="UP000000844"/>
    </source>
</evidence>
<keyword evidence="3" id="KW-1185">Reference proteome</keyword>
<sequence length="269" mass="28789">MNSFDERMRHNYAGRAEIFERTFGKLCAYPVPTVLDAVGVAAGTRLLDVGCGTGSVAAAARDRGAAVTAVDPEQSMVEIASRRVPEATVLAGELPRLPFEDDAFDAVVANFVLNHVGDPLAALGELRRVLRPHGRLGLTIWPQPPTPLHGLWPRVFEAAGVDANANVARLAADKDFERTEAGLAGLLADAKFVEVETRTVPWKHRVDPELWWSGPAAGLASFGQVLAAQTPETVARIKREYDRLSAEFRVATGELALPTAALLAVAVAP</sequence>
<dbReference type="Pfam" id="PF08241">
    <property type="entry name" value="Methyltransf_11"/>
    <property type="match status" value="1"/>
</dbReference>
<dbReference type="InterPro" id="IPR029063">
    <property type="entry name" value="SAM-dependent_MTases_sf"/>
</dbReference>
<protein>
    <submittedName>
        <fullName evidence="2">Methyltransferase type 11</fullName>
    </submittedName>
</protein>
<reference evidence="2 3" key="1">
    <citation type="journal article" date="2009" name="Stand. Genomic Sci.">
        <title>Complete genome sequence of Stackebrandtia nassauensis type strain (LLR-40K-21).</title>
        <authorList>
            <person name="Munk C."/>
            <person name="Lapidus A."/>
            <person name="Copeland A."/>
            <person name="Jando M."/>
            <person name="Mayilraj S."/>
            <person name="Glavina Del Rio T."/>
            <person name="Nolan M."/>
            <person name="Chen F."/>
            <person name="Lucas S."/>
            <person name="Tice H."/>
            <person name="Cheng J.F."/>
            <person name="Han C."/>
            <person name="Detter J.C."/>
            <person name="Bruce D."/>
            <person name="Goodwin L."/>
            <person name="Chain P."/>
            <person name="Pitluck S."/>
            <person name="Goker M."/>
            <person name="Ovchinikova G."/>
            <person name="Pati A."/>
            <person name="Ivanova N."/>
            <person name="Mavromatis K."/>
            <person name="Chen A."/>
            <person name="Palaniappan K."/>
            <person name="Land M."/>
            <person name="Hauser L."/>
            <person name="Chang Y.J."/>
            <person name="Jeffries C.D."/>
            <person name="Bristow J."/>
            <person name="Eisen J.A."/>
            <person name="Markowitz V."/>
            <person name="Hugenholtz P."/>
            <person name="Kyrpides N.C."/>
            <person name="Klenk H.P."/>
        </authorList>
    </citation>
    <scope>NUCLEOTIDE SEQUENCE [LARGE SCALE GENOMIC DNA]</scope>
    <source>
        <strain evidence="3">DSM 44728 / CIP 108903 / NRRL B-16338 / NBRC 102104 / LLR-40K-21</strain>
    </source>
</reference>
<dbReference type="Gene3D" id="3.40.50.150">
    <property type="entry name" value="Vaccinia Virus protein VP39"/>
    <property type="match status" value="1"/>
</dbReference>
<feature type="domain" description="Methyltransferase type 11" evidence="1">
    <location>
        <begin position="47"/>
        <end position="136"/>
    </location>
</feature>
<evidence type="ECO:0000259" key="1">
    <source>
        <dbReference type="Pfam" id="PF08241"/>
    </source>
</evidence>
<dbReference type="KEGG" id="sna:Snas_1638"/>
<dbReference type="SUPFAM" id="SSF53335">
    <property type="entry name" value="S-adenosyl-L-methionine-dependent methyltransferases"/>
    <property type="match status" value="1"/>
</dbReference>
<dbReference type="STRING" id="446470.Snas_1638"/>
<evidence type="ECO:0000313" key="2">
    <source>
        <dbReference type="EMBL" id="ADD41341.1"/>
    </source>
</evidence>
<dbReference type="eggNOG" id="COG2226">
    <property type="taxonomic scope" value="Bacteria"/>
</dbReference>
<dbReference type="OrthoDB" id="448116at2"/>
<dbReference type="AlphaFoldDB" id="D3PX78"/>
<dbReference type="PANTHER" id="PTHR43591:SF24">
    <property type="entry name" value="2-METHOXY-6-POLYPRENYL-1,4-BENZOQUINOL METHYLASE, MITOCHONDRIAL"/>
    <property type="match status" value="1"/>
</dbReference>
<organism evidence="2 3">
    <name type="scientific">Stackebrandtia nassauensis (strain DSM 44728 / CIP 108903 / NRRL B-16338 / NBRC 102104 / LLR-40K-21)</name>
    <dbReference type="NCBI Taxonomy" id="446470"/>
    <lineage>
        <taxon>Bacteria</taxon>
        <taxon>Bacillati</taxon>
        <taxon>Actinomycetota</taxon>
        <taxon>Actinomycetes</taxon>
        <taxon>Glycomycetales</taxon>
        <taxon>Glycomycetaceae</taxon>
        <taxon>Stackebrandtia</taxon>
    </lineage>
</organism>
<name>D3PX78_STANL</name>
<dbReference type="PANTHER" id="PTHR43591">
    <property type="entry name" value="METHYLTRANSFERASE"/>
    <property type="match status" value="1"/>
</dbReference>
<dbReference type="CDD" id="cd02440">
    <property type="entry name" value="AdoMet_MTases"/>
    <property type="match status" value="1"/>
</dbReference>
<dbReference type="Proteomes" id="UP000000844">
    <property type="component" value="Chromosome"/>
</dbReference>
<dbReference type="RefSeq" id="WP_013016912.1">
    <property type="nucleotide sequence ID" value="NC_013947.1"/>
</dbReference>
<dbReference type="InterPro" id="IPR013216">
    <property type="entry name" value="Methyltransf_11"/>
</dbReference>
<dbReference type="GO" id="GO:0032259">
    <property type="term" value="P:methylation"/>
    <property type="evidence" value="ECO:0007669"/>
    <property type="project" value="UniProtKB-KW"/>
</dbReference>
<dbReference type="HOGENOM" id="CLU_037990_2_3_11"/>
<keyword evidence="2" id="KW-0808">Transferase</keyword>
<accession>D3PX78</accession>
<dbReference type="GO" id="GO:0008757">
    <property type="term" value="F:S-adenosylmethionine-dependent methyltransferase activity"/>
    <property type="evidence" value="ECO:0007669"/>
    <property type="project" value="InterPro"/>
</dbReference>